<dbReference type="PROSITE" id="PS51643">
    <property type="entry name" value="HD_CAS3"/>
    <property type="match status" value="1"/>
</dbReference>
<evidence type="ECO:0000259" key="10">
    <source>
        <dbReference type="PROSITE" id="PS51643"/>
    </source>
</evidence>
<dbReference type="GO" id="GO:0003724">
    <property type="term" value="F:RNA helicase activity"/>
    <property type="evidence" value="ECO:0007669"/>
    <property type="project" value="TreeGrafter"/>
</dbReference>
<sequence length="970" mass="106516">MSGLTRSFWAKSGKRNPADWLSVPQHLMDAADVAGRLFDSYLSEHHRALLASVWGADQAKARASLVFLAGVHDVGKASLPFCCQHGPLADFVRAHGVRVPQRRDVPDRADLPHGLASRFAFVNAIAEGGGDRRRASKWATIIGVHHGRYPDGAQIKAARDAYNGELGRPQKEPRWEQSRQELIEWMARRSGFPLRPQIPSALPRLPIAVASAYASVVVIADWIASNEDYFPLRPQAGRERELIADEQWERVERGWGLADMPRPMTVPPTAGGSPESYYRHRFGWGPAITPTDAQIAAVRLAEEADPDLMIVEAPPGSGKTELAFAVAERMVRSRGLQGVFIGLPTQATTNAMYERATKWLTNLLGDSPQRLGIHLAHGKNDLNDAFVELLDRDRGYPVQVHDEEEERSGEDHSSLRASAWMAGRWRATLSPVVIGTIDQVLLTALKSRHVLVRHLGLMGKAVILDEVHAADTYMGTYLKAALTWLGMYGIPVVLLSATLPAERRIELAEAYRRGRCRREVDDSARLDGNIGYPVLTTVPRGGQEVDVHVVGGGGPEARRTILPLVAQSPQDLVPALDEALAEGGCAVVIRNTVKDAQATYDALAPHFGADGVTLLHSRFIASDRAARDERMLRLFGKDSAARPRKHVVVATQVIEQSLDVDFDVMITDPAPMDLVLQRIGRLHRHPGRERPSGLREARCHVMVADTGSAPWAYSGGTDVVYERSHVLRALGILADRGRIGVERPGDYAELTQLAYSDEAVGPATWAGALQEAERKARNNANTAVDRARTWCLTGPRLPQWNADRLEESFVGNASTGDGAPKGRQAAAQAAVRDSEDQIPVLLVAVDPGMGCVPIKPPWQLDADGETIPIDVSTWPSSGLVREMRTWSLSLPPWPFRENGKAIDEVVDAVACAIWDDEATRDWECLEHPLLRGELVLAMHKTDEGSTRLERDLLGCHLVYTQERGLEVRGR</sequence>
<dbReference type="NCBIfam" id="TIGR01596">
    <property type="entry name" value="cas3_HD"/>
    <property type="match status" value="1"/>
</dbReference>
<dbReference type="GO" id="GO:0046872">
    <property type="term" value="F:metal ion binding"/>
    <property type="evidence" value="ECO:0007669"/>
    <property type="project" value="UniProtKB-KW"/>
</dbReference>
<evidence type="ECO:0000256" key="7">
    <source>
        <dbReference type="ARBA" id="ARBA00022806"/>
    </source>
</evidence>
<dbReference type="GO" id="GO:0051607">
    <property type="term" value="P:defense response to virus"/>
    <property type="evidence" value="ECO:0007669"/>
    <property type="project" value="UniProtKB-KW"/>
</dbReference>
<dbReference type="Proteomes" id="UP000095214">
    <property type="component" value="Chromosome"/>
</dbReference>
<dbReference type="STRING" id="178339.BH719_05545"/>
<reference evidence="11 12" key="1">
    <citation type="submission" date="2016-09" db="EMBL/GenBank/DDBJ databases">
        <title>Complete genome sequence of Actinomyces hongkongensis HKU8.</title>
        <authorList>
            <person name="Gao Y.-X."/>
            <person name="Zhou Y.-Y."/>
            <person name="Xie Y."/>
            <person name="Wang M."/>
            <person name="Wang S.-J."/>
            <person name="Shen S.-G."/>
        </authorList>
    </citation>
    <scope>NUCLEOTIDE SEQUENCE [LARGE SCALE GENOMIC DNA]</scope>
    <source>
        <strain evidence="11 12">HKU8</strain>
    </source>
</reference>
<comment type="similarity">
    <text evidence="2">In the central section; belongs to the CRISPR-associated helicase Cas3 family.</text>
</comment>
<dbReference type="KEGG" id="phon:BH719_05545"/>
<dbReference type="GO" id="GO:0004519">
    <property type="term" value="F:endonuclease activity"/>
    <property type="evidence" value="ECO:0007669"/>
    <property type="project" value="UniProtKB-KW"/>
</dbReference>
<dbReference type="SUPFAM" id="SSF52540">
    <property type="entry name" value="P-loop containing nucleoside triphosphate hydrolases"/>
    <property type="match status" value="1"/>
</dbReference>
<keyword evidence="12" id="KW-1185">Reference proteome</keyword>
<keyword evidence="3" id="KW-0540">Nuclease</keyword>
<evidence type="ECO:0000256" key="9">
    <source>
        <dbReference type="ARBA" id="ARBA00023118"/>
    </source>
</evidence>
<dbReference type="Pfam" id="PF18395">
    <property type="entry name" value="Cas3_C"/>
    <property type="match status" value="1"/>
</dbReference>
<dbReference type="GO" id="GO:0016787">
    <property type="term" value="F:hydrolase activity"/>
    <property type="evidence" value="ECO:0007669"/>
    <property type="project" value="UniProtKB-KW"/>
</dbReference>
<keyword evidence="5" id="KW-0547">Nucleotide-binding</keyword>
<gene>
    <name evidence="11" type="ORF">BH719_05545</name>
</gene>
<dbReference type="InterPro" id="IPR006474">
    <property type="entry name" value="Helicase_Cas3_CRISPR-ass_core"/>
</dbReference>
<keyword evidence="11" id="KW-0255">Endonuclease</keyword>
<organism evidence="11 12">
    <name type="scientific">Pauljensenia hongkongensis</name>
    <dbReference type="NCBI Taxonomy" id="178339"/>
    <lineage>
        <taxon>Bacteria</taxon>
        <taxon>Bacillati</taxon>
        <taxon>Actinomycetota</taxon>
        <taxon>Actinomycetes</taxon>
        <taxon>Actinomycetales</taxon>
        <taxon>Actinomycetaceae</taxon>
        <taxon>Pauljensenia</taxon>
    </lineage>
</organism>
<protein>
    <submittedName>
        <fullName evidence="11">CRISPR-associated helicase/endonuclease Cas3</fullName>
    </submittedName>
</protein>
<dbReference type="CDD" id="cd09641">
    <property type="entry name" value="Cas3''_I"/>
    <property type="match status" value="1"/>
</dbReference>
<dbReference type="Gene3D" id="3.40.50.300">
    <property type="entry name" value="P-loop containing nucleotide triphosphate hydrolases"/>
    <property type="match status" value="2"/>
</dbReference>
<evidence type="ECO:0000313" key="12">
    <source>
        <dbReference type="Proteomes" id="UP000095214"/>
    </source>
</evidence>
<dbReference type="InterPro" id="IPR041372">
    <property type="entry name" value="Cas3_C"/>
</dbReference>
<feature type="domain" description="HD Cas3-type" evidence="10">
    <location>
        <begin position="16"/>
        <end position="223"/>
    </location>
</feature>
<keyword evidence="8" id="KW-0067">ATP-binding</keyword>
<dbReference type="NCBIfam" id="TIGR01587">
    <property type="entry name" value="cas3_core"/>
    <property type="match status" value="1"/>
</dbReference>
<evidence type="ECO:0000313" key="11">
    <source>
        <dbReference type="EMBL" id="AOS48029.1"/>
    </source>
</evidence>
<dbReference type="PANTHER" id="PTHR47963">
    <property type="entry name" value="DEAD-BOX ATP-DEPENDENT RNA HELICASE 47, MITOCHONDRIAL"/>
    <property type="match status" value="1"/>
</dbReference>
<dbReference type="SMART" id="SM00487">
    <property type="entry name" value="DEXDc"/>
    <property type="match status" value="1"/>
</dbReference>
<keyword evidence="4" id="KW-0479">Metal-binding</keyword>
<proteinExistence type="inferred from homology"/>
<dbReference type="InterPro" id="IPR014001">
    <property type="entry name" value="Helicase_ATP-bd"/>
</dbReference>
<dbReference type="InterPro" id="IPR038257">
    <property type="entry name" value="CRISPR-assoc_Cas3_HD_sf"/>
</dbReference>
<evidence type="ECO:0000256" key="6">
    <source>
        <dbReference type="ARBA" id="ARBA00022801"/>
    </source>
</evidence>
<dbReference type="InterPro" id="IPR006483">
    <property type="entry name" value="CRISPR-assoc_Cas3_HD"/>
</dbReference>
<evidence type="ECO:0000256" key="3">
    <source>
        <dbReference type="ARBA" id="ARBA00022722"/>
    </source>
</evidence>
<keyword evidence="7" id="KW-0347">Helicase</keyword>
<accession>A0A1D8B4K7</accession>
<dbReference type="Gene3D" id="1.10.3210.30">
    <property type="match status" value="1"/>
</dbReference>
<evidence type="ECO:0000256" key="4">
    <source>
        <dbReference type="ARBA" id="ARBA00022723"/>
    </source>
</evidence>
<dbReference type="GO" id="GO:0003723">
    <property type="term" value="F:RNA binding"/>
    <property type="evidence" value="ECO:0007669"/>
    <property type="project" value="TreeGrafter"/>
</dbReference>
<evidence type="ECO:0000256" key="2">
    <source>
        <dbReference type="ARBA" id="ARBA00009046"/>
    </source>
</evidence>
<comment type="similarity">
    <text evidence="1">In the N-terminal section; belongs to the CRISPR-associated nuclease Cas3-HD family.</text>
</comment>
<evidence type="ECO:0000256" key="8">
    <source>
        <dbReference type="ARBA" id="ARBA00022840"/>
    </source>
</evidence>
<dbReference type="PANTHER" id="PTHR47963:SF9">
    <property type="entry name" value="CRISPR-ASSOCIATED ENDONUCLEASE_HELICASE CAS3"/>
    <property type="match status" value="1"/>
</dbReference>
<name>A0A1D8B4K7_9ACTO</name>
<dbReference type="GO" id="GO:0005524">
    <property type="term" value="F:ATP binding"/>
    <property type="evidence" value="ECO:0007669"/>
    <property type="project" value="UniProtKB-KW"/>
</dbReference>
<dbReference type="Pfam" id="PF18019">
    <property type="entry name" value="Cas3_HD"/>
    <property type="match status" value="1"/>
</dbReference>
<dbReference type="Pfam" id="PF22590">
    <property type="entry name" value="Cas3-like_C_2"/>
    <property type="match status" value="1"/>
</dbReference>
<dbReference type="InterPro" id="IPR027417">
    <property type="entry name" value="P-loop_NTPase"/>
</dbReference>
<keyword evidence="6" id="KW-0378">Hydrolase</keyword>
<evidence type="ECO:0000256" key="1">
    <source>
        <dbReference type="ARBA" id="ARBA00006847"/>
    </source>
</evidence>
<dbReference type="EMBL" id="CP017298">
    <property type="protein sequence ID" value="AOS48029.1"/>
    <property type="molecule type" value="Genomic_DNA"/>
</dbReference>
<evidence type="ECO:0000256" key="5">
    <source>
        <dbReference type="ARBA" id="ARBA00022741"/>
    </source>
</evidence>
<keyword evidence="9" id="KW-0051">Antiviral defense</keyword>
<dbReference type="InterPro" id="IPR054712">
    <property type="entry name" value="Cas3-like_dom"/>
</dbReference>
<dbReference type="AlphaFoldDB" id="A0A1D8B4K7"/>
<dbReference type="InterPro" id="IPR050547">
    <property type="entry name" value="DEAD_box_RNA_helicases"/>
</dbReference>